<feature type="region of interest" description="Disordered" evidence="1">
    <location>
        <begin position="106"/>
        <end position="139"/>
    </location>
</feature>
<protein>
    <submittedName>
        <fullName evidence="2">Uncharacterized protein</fullName>
    </submittedName>
</protein>
<reference evidence="2 3" key="1">
    <citation type="submission" date="2020-02" db="EMBL/GenBank/DDBJ databases">
        <title>Draft genome sequence of Haematococcus lacustris strain NIES-144.</title>
        <authorList>
            <person name="Morimoto D."/>
            <person name="Nakagawa S."/>
            <person name="Yoshida T."/>
            <person name="Sawayama S."/>
        </authorList>
    </citation>
    <scope>NUCLEOTIDE SEQUENCE [LARGE SCALE GENOMIC DNA]</scope>
    <source>
        <strain evidence="2 3">NIES-144</strain>
    </source>
</reference>
<dbReference type="Proteomes" id="UP000485058">
    <property type="component" value="Unassembled WGS sequence"/>
</dbReference>
<comment type="caution">
    <text evidence="2">The sequence shown here is derived from an EMBL/GenBank/DDBJ whole genome shotgun (WGS) entry which is preliminary data.</text>
</comment>
<dbReference type="AlphaFoldDB" id="A0A699ZQ84"/>
<keyword evidence="3" id="KW-1185">Reference proteome</keyword>
<evidence type="ECO:0000256" key="1">
    <source>
        <dbReference type="SAM" id="MobiDB-lite"/>
    </source>
</evidence>
<feature type="region of interest" description="Disordered" evidence="1">
    <location>
        <begin position="1"/>
        <end position="26"/>
    </location>
</feature>
<gene>
    <name evidence="2" type="ORF">HaLaN_22238</name>
</gene>
<accession>A0A699ZQ84</accession>
<evidence type="ECO:0000313" key="3">
    <source>
        <dbReference type="Proteomes" id="UP000485058"/>
    </source>
</evidence>
<evidence type="ECO:0000313" key="2">
    <source>
        <dbReference type="EMBL" id="GFH24441.1"/>
    </source>
</evidence>
<organism evidence="2 3">
    <name type="scientific">Haematococcus lacustris</name>
    <name type="common">Green alga</name>
    <name type="synonym">Haematococcus pluvialis</name>
    <dbReference type="NCBI Taxonomy" id="44745"/>
    <lineage>
        <taxon>Eukaryota</taxon>
        <taxon>Viridiplantae</taxon>
        <taxon>Chlorophyta</taxon>
        <taxon>core chlorophytes</taxon>
        <taxon>Chlorophyceae</taxon>
        <taxon>CS clade</taxon>
        <taxon>Chlamydomonadales</taxon>
        <taxon>Haematococcaceae</taxon>
        <taxon>Haematococcus</taxon>
    </lineage>
</organism>
<proteinExistence type="predicted"/>
<dbReference type="EMBL" id="BLLF01002537">
    <property type="protein sequence ID" value="GFH24441.1"/>
    <property type="molecule type" value="Genomic_DNA"/>
</dbReference>
<name>A0A699ZQ84_HAELA</name>
<sequence>MTSHWITRPINPMLHAQPEGVESDGSQAEDLVGCRLGGVREVDAQAPAGPELGPRGAGRHLAQHSCLSWGGSGVWQPSSPAAAVTVQTCLGTRLRETLMLEADGWAGRGWDEGSRVGGRGKAKKMPRSVNGPVERDRTG</sequence>